<dbReference type="Proteomes" id="UP000215931">
    <property type="component" value="Unassembled WGS sequence"/>
</dbReference>
<dbReference type="AlphaFoldDB" id="A0A271KIY4"/>
<organism evidence="3 4">
    <name type="scientific">Mesorhizobium wenxiniae</name>
    <dbReference type="NCBI Taxonomy" id="2014805"/>
    <lineage>
        <taxon>Bacteria</taxon>
        <taxon>Pseudomonadati</taxon>
        <taxon>Pseudomonadota</taxon>
        <taxon>Alphaproteobacteria</taxon>
        <taxon>Hyphomicrobiales</taxon>
        <taxon>Phyllobacteriaceae</taxon>
        <taxon>Mesorhizobium</taxon>
    </lineage>
</organism>
<evidence type="ECO:0000313" key="3">
    <source>
        <dbReference type="EMBL" id="PAP95666.1"/>
    </source>
</evidence>
<evidence type="ECO:0000313" key="4">
    <source>
        <dbReference type="Proteomes" id="UP000215931"/>
    </source>
</evidence>
<keyword evidence="2" id="KW-0472">Membrane</keyword>
<dbReference type="RefSeq" id="WP_095518487.1">
    <property type="nucleotide sequence ID" value="NZ_NPKH01000018.1"/>
</dbReference>
<protein>
    <submittedName>
        <fullName evidence="3">Uncharacterized protein</fullName>
    </submittedName>
</protein>
<dbReference type="EMBL" id="NPKH01000018">
    <property type="protein sequence ID" value="PAP95666.1"/>
    <property type="molecule type" value="Genomic_DNA"/>
</dbReference>
<feature type="region of interest" description="Disordered" evidence="1">
    <location>
        <begin position="1"/>
        <end position="22"/>
    </location>
</feature>
<keyword evidence="2" id="KW-0812">Transmembrane</keyword>
<reference evidence="3 4" key="1">
    <citation type="submission" date="2017-08" db="EMBL/GenBank/DDBJ databases">
        <title>Mesorhizobium wenxinae sp. nov., a novel rhizobial species isolated from root nodules of chickpea (Cicer arietinum L.).</title>
        <authorList>
            <person name="Zhang J."/>
        </authorList>
    </citation>
    <scope>NUCLEOTIDE SEQUENCE [LARGE SCALE GENOMIC DNA]</scope>
    <source>
        <strain evidence="4">WYCCWR 10019</strain>
    </source>
</reference>
<dbReference type="OrthoDB" id="7777996at2"/>
<evidence type="ECO:0000256" key="1">
    <source>
        <dbReference type="SAM" id="MobiDB-lite"/>
    </source>
</evidence>
<keyword evidence="2" id="KW-1133">Transmembrane helix</keyword>
<sequence length="101" mass="10473">MTLHSNDTQKMPPAGSGSADFPSDNVAARGAADWLSLAAAPTFAMMALQTAVAGGADMICSAAQDASPLSGMVMMYLLMSAFHLAPWLKLVASRRSAARRS</sequence>
<evidence type="ECO:0000256" key="2">
    <source>
        <dbReference type="SAM" id="Phobius"/>
    </source>
</evidence>
<proteinExistence type="predicted"/>
<name>A0A271KIY4_9HYPH</name>
<feature type="transmembrane region" description="Helical" evidence="2">
    <location>
        <begin position="73"/>
        <end position="92"/>
    </location>
</feature>
<comment type="caution">
    <text evidence="3">The sequence shown here is derived from an EMBL/GenBank/DDBJ whole genome shotgun (WGS) entry which is preliminary data.</text>
</comment>
<accession>A0A271KIY4</accession>
<keyword evidence="4" id="KW-1185">Reference proteome</keyword>
<gene>
    <name evidence="3" type="ORF">CIT31_10015</name>
</gene>